<dbReference type="Proteomes" id="UP000266841">
    <property type="component" value="Unassembled WGS sequence"/>
</dbReference>
<feature type="compositionally biased region" description="Polar residues" evidence="1">
    <location>
        <begin position="345"/>
        <end position="356"/>
    </location>
</feature>
<dbReference type="SUPFAM" id="SSF52540">
    <property type="entry name" value="P-loop containing nucleoside triphosphate hydrolases"/>
    <property type="match status" value="1"/>
</dbReference>
<dbReference type="Gene3D" id="3.40.50.300">
    <property type="entry name" value="P-loop containing nucleotide triphosphate hydrolases"/>
    <property type="match status" value="1"/>
</dbReference>
<feature type="compositionally biased region" description="Low complexity" evidence="1">
    <location>
        <begin position="400"/>
        <end position="411"/>
    </location>
</feature>
<dbReference type="eggNOG" id="ENOG502T6T9">
    <property type="taxonomic scope" value="Eukaryota"/>
</dbReference>
<feature type="region of interest" description="Disordered" evidence="1">
    <location>
        <begin position="199"/>
        <end position="226"/>
    </location>
</feature>
<dbReference type="EMBL" id="AGNL01025196">
    <property type="protein sequence ID" value="EJK58448.1"/>
    <property type="molecule type" value="Genomic_DNA"/>
</dbReference>
<accession>K0RXD1</accession>
<organism evidence="2 3">
    <name type="scientific">Thalassiosira oceanica</name>
    <name type="common">Marine diatom</name>
    <dbReference type="NCBI Taxonomy" id="159749"/>
    <lineage>
        <taxon>Eukaryota</taxon>
        <taxon>Sar</taxon>
        <taxon>Stramenopiles</taxon>
        <taxon>Ochrophyta</taxon>
        <taxon>Bacillariophyta</taxon>
        <taxon>Coscinodiscophyceae</taxon>
        <taxon>Thalassiosirophycidae</taxon>
        <taxon>Thalassiosirales</taxon>
        <taxon>Thalassiosiraceae</taxon>
        <taxon>Thalassiosira</taxon>
    </lineage>
</organism>
<evidence type="ECO:0000313" key="2">
    <source>
        <dbReference type="EMBL" id="EJK58448.1"/>
    </source>
</evidence>
<feature type="compositionally biased region" description="Polar residues" evidence="1">
    <location>
        <begin position="451"/>
        <end position="462"/>
    </location>
</feature>
<feature type="region of interest" description="Disordered" evidence="1">
    <location>
        <begin position="581"/>
        <end position="600"/>
    </location>
</feature>
<feature type="region of interest" description="Disordered" evidence="1">
    <location>
        <begin position="345"/>
        <end position="462"/>
    </location>
</feature>
<name>K0RXD1_THAOC</name>
<proteinExistence type="predicted"/>
<keyword evidence="3" id="KW-1185">Reference proteome</keyword>
<evidence type="ECO:0000313" key="3">
    <source>
        <dbReference type="Proteomes" id="UP000266841"/>
    </source>
</evidence>
<dbReference type="OMA" id="WKAQHHA"/>
<gene>
    <name evidence="2" type="ORF">THAOC_21426</name>
</gene>
<protein>
    <recommendedName>
        <fullName evidence="4">Sulfotransferase domain-containing protein</fullName>
    </recommendedName>
</protein>
<evidence type="ECO:0008006" key="4">
    <source>
        <dbReference type="Google" id="ProtNLM"/>
    </source>
</evidence>
<sequence>MPNPKSSWRAKSQRRSHSTSTAAVRKDVSISDLASMQYEQQLNPYKQTKSLRGSQGSAGMDIDEIENLGCDVDVDLHLGDGDDELGLDSILSCLVDNLGKDEGVPLSSNGKLDRKHLPDKLQSFRDDKTSEVLDRIIADGSGAEKPKVERDKNSVEGIDSTSDPIGTDTLEGGTLFTDGDATREHRLMIESGQTPAFTSGFAETAKSGSPPSNPLSAPPGPVVGESGNSLLDSLIDGIDEVDRQEEFNPTIAVGDRPSNTSTENRHKPSKIDAINYFEPREDKKKKRNLVLNFPSTLPEDETLSTVTDPTESPFIYTYKKQNSDEDSLSQITSSLAGNSLISHKLQSVPNSDTSGPKSVRNRGLSWMNDSGGGPHRTQNRKSGLTMTGAYGRARGRRSSSGRSSNSSGNGSLVDDLGKTDVDEIAYSLNAENATSRAPRPRRPPRREIRRASNTHADGVSTMDQSNAASAYIDVNGGNSLISRLGMGGISAAPDVRSVSEVSESSNSTLGLGQSISLLLWKAQHHATRFLFPPSPAVKNRKKFDRSDSLSDIEEILLEEGTPNRNHKKDRRSLSEESEEEIDYFGRAMSSPRGNSSRKSKRRKYFWHTGKLHLALVFSGMTVVFTLIRAPSSRRRWRHQNIDPSLNGEQGQPALLEGAYDQTFDQPYSRVDNNGLYHDQVGEPLTVIDPTVEALHDDFNKQNGAPPEAEIDEPESYTRLKHRWQTDSVDKYAIAIPPVFEAIADVDDGLFQRGVDLPFFWHVPRSGGGTMNDVLGRLGRQQVQYVNIDTSTHEGIERARNLGLASSGLADVVLSPLLHEASSLFNQNRKGRLFTMVRHPVERAASLFYFIQETQWQKPGTRNDQFAEITIEQFYRGGFAENNWMTRFLTNELTKPELTEVDLNIAKEILRKKCLIGLLEEKGETMERIQRYFGWRPQTEADLDCLSRKVDLNWPMKHKHPSIEEGSRAWRLITAQNKLDLELYNFAKFLFSKQGEQLSEQ</sequence>
<evidence type="ECO:0000256" key="1">
    <source>
        <dbReference type="SAM" id="MobiDB-lite"/>
    </source>
</evidence>
<feature type="compositionally biased region" description="Polar residues" evidence="1">
    <location>
        <begin position="1"/>
        <end position="10"/>
    </location>
</feature>
<comment type="caution">
    <text evidence="2">The sequence shown here is derived from an EMBL/GenBank/DDBJ whole genome shotgun (WGS) entry which is preliminary data.</text>
</comment>
<feature type="compositionally biased region" description="Pro residues" evidence="1">
    <location>
        <begin position="211"/>
        <end position="221"/>
    </location>
</feature>
<dbReference type="InterPro" id="IPR027417">
    <property type="entry name" value="P-loop_NTPase"/>
</dbReference>
<dbReference type="PANTHER" id="PTHR32301">
    <property type="entry name" value="COUNTIN RECEPTOR CNR3-RELATED"/>
    <property type="match status" value="1"/>
</dbReference>
<feature type="region of interest" description="Disordered" evidence="1">
    <location>
        <begin position="140"/>
        <end position="173"/>
    </location>
</feature>
<dbReference type="OrthoDB" id="406981at2759"/>
<dbReference type="InterPro" id="IPR053259">
    <property type="entry name" value="Golvesin-related_Golgi"/>
</dbReference>
<feature type="compositionally biased region" description="Basic and acidic residues" evidence="1">
    <location>
        <begin position="140"/>
        <end position="154"/>
    </location>
</feature>
<feature type="region of interest" description="Disordered" evidence="1">
    <location>
        <begin position="557"/>
        <end position="576"/>
    </location>
</feature>
<dbReference type="AlphaFoldDB" id="K0RXD1"/>
<dbReference type="PANTHER" id="PTHR32301:SF6">
    <property type="entry name" value="GOLVESIN-RELATED"/>
    <property type="match status" value="1"/>
</dbReference>
<feature type="region of interest" description="Disordered" evidence="1">
    <location>
        <begin position="1"/>
        <end position="26"/>
    </location>
</feature>
<reference evidence="2 3" key="1">
    <citation type="journal article" date="2012" name="Genome Biol.">
        <title>Genome and low-iron response of an oceanic diatom adapted to chronic iron limitation.</title>
        <authorList>
            <person name="Lommer M."/>
            <person name="Specht M."/>
            <person name="Roy A.S."/>
            <person name="Kraemer L."/>
            <person name="Andreson R."/>
            <person name="Gutowska M.A."/>
            <person name="Wolf J."/>
            <person name="Bergner S.V."/>
            <person name="Schilhabel M.B."/>
            <person name="Klostermeier U.C."/>
            <person name="Beiko R.G."/>
            <person name="Rosenstiel P."/>
            <person name="Hippler M."/>
            <person name="Laroche J."/>
        </authorList>
    </citation>
    <scope>NUCLEOTIDE SEQUENCE [LARGE SCALE GENOMIC DNA]</scope>
    <source>
        <strain evidence="2 3">CCMP1005</strain>
    </source>
</reference>